<evidence type="ECO:0000256" key="8">
    <source>
        <dbReference type="ARBA" id="ARBA00022842"/>
    </source>
</evidence>
<evidence type="ECO:0000256" key="2">
    <source>
        <dbReference type="ARBA" id="ARBA00005582"/>
    </source>
</evidence>
<dbReference type="SUPFAM" id="SSF55961">
    <property type="entry name" value="Bet v1-like"/>
    <property type="match status" value="1"/>
</dbReference>
<keyword evidence="4" id="KW-0235">DNA replication</keyword>
<proteinExistence type="inferred from homology"/>
<comment type="similarity">
    <text evidence="2">Belongs to the Nudix hydrolase family.</text>
</comment>
<reference evidence="13 16" key="1">
    <citation type="submission" date="2020-07" db="EMBL/GenBank/DDBJ databases">
        <title>Sequencing the genomes of 1000 actinobacteria strains.</title>
        <authorList>
            <person name="Klenk H.-P."/>
        </authorList>
    </citation>
    <scope>NUCLEOTIDE SEQUENCE [LARGE SCALE GENOMIC DNA]</scope>
    <source>
        <strain evidence="14 15">DSM 44104</strain>
        <strain evidence="13 16">DSM 44749</strain>
    </source>
</reference>
<dbReference type="CDD" id="cd03425">
    <property type="entry name" value="NUDIX_MutT_NudA_like"/>
    <property type="match status" value="1"/>
</dbReference>
<dbReference type="PRINTS" id="PR00502">
    <property type="entry name" value="NUDIXFAMILY"/>
</dbReference>
<dbReference type="InterPro" id="IPR015797">
    <property type="entry name" value="NUDIX_hydrolase-like_dom_sf"/>
</dbReference>
<keyword evidence="5" id="KW-0479">Metal-binding</keyword>
<dbReference type="PANTHER" id="PTHR47707:SF1">
    <property type="entry name" value="NUDIX HYDROLASE FAMILY PROTEIN"/>
    <property type="match status" value="1"/>
</dbReference>
<keyword evidence="7 13" id="KW-0378">Hydrolase</keyword>
<evidence type="ECO:0000313" key="13">
    <source>
        <dbReference type="EMBL" id="NYG01910.1"/>
    </source>
</evidence>
<evidence type="ECO:0000256" key="9">
    <source>
        <dbReference type="ARBA" id="ARBA00023204"/>
    </source>
</evidence>
<evidence type="ECO:0000256" key="10">
    <source>
        <dbReference type="ARBA" id="ARBA00035861"/>
    </source>
</evidence>
<dbReference type="GO" id="GO:0046872">
    <property type="term" value="F:metal ion binding"/>
    <property type="evidence" value="ECO:0007669"/>
    <property type="project" value="UniProtKB-KW"/>
</dbReference>
<evidence type="ECO:0000313" key="14">
    <source>
        <dbReference type="EMBL" id="PKB32531.1"/>
    </source>
</evidence>
<dbReference type="InterPro" id="IPR020476">
    <property type="entry name" value="Nudix_hydrolase"/>
</dbReference>
<evidence type="ECO:0000256" key="3">
    <source>
        <dbReference type="ARBA" id="ARBA00022457"/>
    </source>
</evidence>
<accession>A0A852W0P7</accession>
<dbReference type="PROSITE" id="PS51462">
    <property type="entry name" value="NUDIX"/>
    <property type="match status" value="1"/>
</dbReference>
<dbReference type="EMBL" id="PHUJ01000003">
    <property type="protein sequence ID" value="PKB32531.1"/>
    <property type="molecule type" value="Genomic_DNA"/>
</dbReference>
<feature type="domain" description="Nudix hydrolase" evidence="12">
    <location>
        <begin position="147"/>
        <end position="272"/>
    </location>
</feature>
<dbReference type="Pfam" id="PF00293">
    <property type="entry name" value="NUDIX"/>
    <property type="match status" value="1"/>
</dbReference>
<keyword evidence="8" id="KW-0460">Magnesium</keyword>
<dbReference type="InterPro" id="IPR000086">
    <property type="entry name" value="NUDIX_hydrolase_dom"/>
</dbReference>
<name>A0A852W0P7_PSEA5</name>
<evidence type="ECO:0000259" key="12">
    <source>
        <dbReference type="PROSITE" id="PS51462"/>
    </source>
</evidence>
<dbReference type="GeneID" id="98055470"/>
<dbReference type="GO" id="GO:0008413">
    <property type="term" value="F:8-oxo-7,8-dihydroguanosine triphosphate pyrophosphatase activity"/>
    <property type="evidence" value="ECO:0007669"/>
    <property type="project" value="TreeGrafter"/>
</dbReference>
<dbReference type="RefSeq" id="WP_301549114.1">
    <property type="nucleotide sequence ID" value="NZ_BAAAJZ010000001.1"/>
</dbReference>
<dbReference type="Gene3D" id="3.90.79.10">
    <property type="entry name" value="Nucleoside Triphosphate Pyrophosphohydrolase"/>
    <property type="match status" value="1"/>
</dbReference>
<keyword evidence="6" id="KW-0227">DNA damage</keyword>
<evidence type="ECO:0000313" key="15">
    <source>
        <dbReference type="Proteomes" id="UP000232453"/>
    </source>
</evidence>
<dbReference type="Proteomes" id="UP000232453">
    <property type="component" value="Unassembled WGS sequence"/>
</dbReference>
<comment type="cofactor">
    <cofactor evidence="1">
        <name>Mg(2+)</name>
        <dbReference type="ChEBI" id="CHEBI:18420"/>
    </cofactor>
</comment>
<organism evidence="13 16">
    <name type="scientific">Pseudonocardia alni</name>
    <name type="common">Amycolata alni</name>
    <dbReference type="NCBI Taxonomy" id="33907"/>
    <lineage>
        <taxon>Bacteria</taxon>
        <taxon>Bacillati</taxon>
        <taxon>Actinomycetota</taxon>
        <taxon>Actinomycetes</taxon>
        <taxon>Pseudonocardiales</taxon>
        <taxon>Pseudonocardiaceae</taxon>
        <taxon>Pseudonocardia</taxon>
    </lineage>
</organism>
<dbReference type="GO" id="GO:0006260">
    <property type="term" value="P:DNA replication"/>
    <property type="evidence" value="ECO:0007669"/>
    <property type="project" value="UniProtKB-KW"/>
</dbReference>
<comment type="catalytic activity">
    <reaction evidence="10">
        <text>8-oxo-dGTP + H2O = 8-oxo-dGMP + diphosphate + H(+)</text>
        <dbReference type="Rhea" id="RHEA:31575"/>
        <dbReference type="ChEBI" id="CHEBI:15377"/>
        <dbReference type="ChEBI" id="CHEBI:15378"/>
        <dbReference type="ChEBI" id="CHEBI:33019"/>
        <dbReference type="ChEBI" id="CHEBI:63224"/>
        <dbReference type="ChEBI" id="CHEBI:77896"/>
        <dbReference type="EC" id="3.6.1.55"/>
    </reaction>
</comment>
<dbReference type="SUPFAM" id="SSF55811">
    <property type="entry name" value="Nudix"/>
    <property type="match status" value="1"/>
</dbReference>
<keyword evidence="9" id="KW-0234">DNA repair</keyword>
<dbReference type="InterPro" id="IPR047127">
    <property type="entry name" value="MutT-like"/>
</dbReference>
<keyword evidence="16" id="KW-1185">Reference proteome</keyword>
<dbReference type="GO" id="GO:0006281">
    <property type="term" value="P:DNA repair"/>
    <property type="evidence" value="ECO:0007669"/>
    <property type="project" value="UniProtKB-KW"/>
</dbReference>
<evidence type="ECO:0000256" key="1">
    <source>
        <dbReference type="ARBA" id="ARBA00001946"/>
    </source>
</evidence>
<dbReference type="AlphaFoldDB" id="A0A852W0P7"/>
<evidence type="ECO:0000256" key="6">
    <source>
        <dbReference type="ARBA" id="ARBA00022763"/>
    </source>
</evidence>
<evidence type="ECO:0000256" key="4">
    <source>
        <dbReference type="ARBA" id="ARBA00022705"/>
    </source>
</evidence>
<evidence type="ECO:0000256" key="11">
    <source>
        <dbReference type="ARBA" id="ARBA00038905"/>
    </source>
</evidence>
<evidence type="ECO:0000313" key="16">
    <source>
        <dbReference type="Proteomes" id="UP000549695"/>
    </source>
</evidence>
<dbReference type="EC" id="3.6.1.55" evidence="11"/>
<evidence type="ECO:0000256" key="7">
    <source>
        <dbReference type="ARBA" id="ARBA00022801"/>
    </source>
</evidence>
<dbReference type="PANTHER" id="PTHR47707">
    <property type="entry name" value="8-OXO-DGTP DIPHOSPHATASE"/>
    <property type="match status" value="1"/>
</dbReference>
<dbReference type="GO" id="GO:0044715">
    <property type="term" value="F:8-oxo-dGDP phosphatase activity"/>
    <property type="evidence" value="ECO:0007669"/>
    <property type="project" value="TreeGrafter"/>
</dbReference>
<dbReference type="GO" id="GO:0035539">
    <property type="term" value="F:8-oxo-7,8-dihydrodeoxyguanosine triphosphate pyrophosphatase activity"/>
    <property type="evidence" value="ECO:0007669"/>
    <property type="project" value="UniProtKB-EC"/>
</dbReference>
<gene>
    <name evidence="14" type="ORF">ATL51_4264</name>
    <name evidence="13" type="ORF">HDA37_002195</name>
</gene>
<keyword evidence="3" id="KW-0515">Mutator protein</keyword>
<dbReference type="Proteomes" id="UP000549695">
    <property type="component" value="Unassembled WGS sequence"/>
</dbReference>
<sequence>MPVLSLDHHVDGPPRLVAGVLRESAPSARAVARVGARFTAPSALLVAGDEIRVALPGGFPACRTRITRAGADGLWSELAAGPAAVLRHSTRVTPADGGCSHVHDELTWEPPLGALGRLSDPVLRHYGARLLRARRDVLAERVAELGRAGVVVGAAIVRDGRLLVAQRSYPAELAGRWELPGGGVEDGESEQQALVRECAEELGARVVVGERLGTDLPIGRRVLRIHTARAAAGSPEPEAREHRALRWVGPHEVAALGWLDADRAVVAELVDLLRT</sequence>
<protein>
    <recommendedName>
        <fullName evidence="11">8-oxo-dGTP diphosphatase</fullName>
        <ecNumber evidence="11">3.6.1.55</ecNumber>
    </recommendedName>
</protein>
<comment type="caution">
    <text evidence="13">The sequence shown here is derived from an EMBL/GenBank/DDBJ whole genome shotgun (WGS) entry which is preliminary data.</text>
</comment>
<dbReference type="EMBL" id="JACCCZ010000001">
    <property type="protein sequence ID" value="NYG01910.1"/>
    <property type="molecule type" value="Genomic_DNA"/>
</dbReference>
<dbReference type="GO" id="GO:0044716">
    <property type="term" value="F:8-oxo-GDP phosphatase activity"/>
    <property type="evidence" value="ECO:0007669"/>
    <property type="project" value="TreeGrafter"/>
</dbReference>
<evidence type="ECO:0000256" key="5">
    <source>
        <dbReference type="ARBA" id="ARBA00022723"/>
    </source>
</evidence>
<accession>A0AA44USB8</accession>